<evidence type="ECO:0000313" key="2">
    <source>
        <dbReference type="Proteomes" id="UP000218181"/>
    </source>
</evidence>
<accession>A0A2A5RKL6</accession>
<dbReference type="AlphaFoldDB" id="A0A2A5RKL6"/>
<reference evidence="1 2" key="1">
    <citation type="submission" date="2014-12" db="EMBL/GenBank/DDBJ databases">
        <title>Draft genome sequences of 10 type strains of Lactococcus.</title>
        <authorList>
            <person name="Sun Z."/>
            <person name="Zhong Z."/>
            <person name="Liu W."/>
            <person name="Zhang W."/>
            <person name="Zhang H."/>
        </authorList>
    </citation>
    <scope>NUCLEOTIDE SEQUENCE [LARGE SCALE GENOMIC DNA]</scope>
    <source>
        <strain evidence="1 2">JCM 16395</strain>
    </source>
</reference>
<gene>
    <name evidence="1" type="ORF">RT41_GL001566</name>
</gene>
<organism evidence="1 2">
    <name type="scientific">Lactococcus fujiensis JCM 16395</name>
    <dbReference type="NCBI Taxonomy" id="1291764"/>
    <lineage>
        <taxon>Bacteria</taxon>
        <taxon>Bacillati</taxon>
        <taxon>Bacillota</taxon>
        <taxon>Bacilli</taxon>
        <taxon>Lactobacillales</taxon>
        <taxon>Streptococcaceae</taxon>
        <taxon>Lactococcus</taxon>
    </lineage>
</organism>
<protein>
    <submittedName>
        <fullName evidence="1">Uncharacterized protein</fullName>
    </submittedName>
</protein>
<sequence>MVKFDMNKFIKLGLGFVAAASAAHFIYHGYQDMEDGVMRNLTDAARDYFADENILTVWIFDDPEHDAIFKGGVVVSTKGISVSSDKAISFEIDARTLEITEISEEFL</sequence>
<name>A0A2A5RKL6_9LACT</name>
<proteinExistence type="predicted"/>
<dbReference type="STRING" id="1291764.GCA_001311235_01756"/>
<dbReference type="Proteomes" id="UP000218181">
    <property type="component" value="Unassembled WGS sequence"/>
</dbReference>
<dbReference type="EMBL" id="JXJU01000006">
    <property type="protein sequence ID" value="PCR99760.1"/>
    <property type="molecule type" value="Genomic_DNA"/>
</dbReference>
<comment type="caution">
    <text evidence="1">The sequence shown here is derived from an EMBL/GenBank/DDBJ whole genome shotgun (WGS) entry which is preliminary data.</text>
</comment>
<keyword evidence="2" id="KW-1185">Reference proteome</keyword>
<evidence type="ECO:0000313" key="1">
    <source>
        <dbReference type="EMBL" id="PCR99760.1"/>
    </source>
</evidence>